<name>A0AAN8VIF0_9MAGN</name>
<proteinExistence type="inferred from homology"/>
<sequence>MSKGWLRTNSSLSNGSFRSDTLSKTTWNKMLLLKHGRIEILNQNTMYGWYELPKQEFLNCEQREPTTHYVKKFPLMNYINPLENKKYIGSERRMKTSMPTGIYY</sequence>
<gene>
    <name evidence="4" type="ORF">RJ641_034965</name>
</gene>
<evidence type="ECO:0000256" key="1">
    <source>
        <dbReference type="ARBA" id="ARBA00004474"/>
    </source>
</evidence>
<dbReference type="AlphaFoldDB" id="A0AAN8VIF0"/>
<comment type="similarity">
    <text evidence="2">Belongs to the ycf15 family.</text>
</comment>
<dbReference type="Pfam" id="PF10705">
    <property type="entry name" value="Ycf15"/>
    <property type="match status" value="1"/>
</dbReference>
<comment type="subcellular location">
    <subcellularLocation>
        <location evidence="1">Plastid</location>
    </subcellularLocation>
</comment>
<dbReference type="GO" id="GO:0009536">
    <property type="term" value="C:plastid"/>
    <property type="evidence" value="ECO:0007669"/>
    <property type="project" value="UniProtKB-SubCell"/>
</dbReference>
<protein>
    <recommendedName>
        <fullName evidence="6">Ycf15</fullName>
    </recommendedName>
</protein>
<evidence type="ECO:0000256" key="2">
    <source>
        <dbReference type="ARBA" id="ARBA00009896"/>
    </source>
</evidence>
<accession>A0AAN8VIF0</accession>
<evidence type="ECO:0000256" key="3">
    <source>
        <dbReference type="ARBA" id="ARBA00022640"/>
    </source>
</evidence>
<comment type="caution">
    <text evidence="4">The sequence shown here is derived from an EMBL/GenBank/DDBJ whole genome shotgun (WGS) entry which is preliminary data.</text>
</comment>
<dbReference type="InterPro" id="IPR019645">
    <property type="entry name" value="Uncharacterised_Ycf15"/>
</dbReference>
<organism evidence="4 5">
    <name type="scientific">Dillenia turbinata</name>
    <dbReference type="NCBI Taxonomy" id="194707"/>
    <lineage>
        <taxon>Eukaryota</taxon>
        <taxon>Viridiplantae</taxon>
        <taxon>Streptophyta</taxon>
        <taxon>Embryophyta</taxon>
        <taxon>Tracheophyta</taxon>
        <taxon>Spermatophyta</taxon>
        <taxon>Magnoliopsida</taxon>
        <taxon>eudicotyledons</taxon>
        <taxon>Gunneridae</taxon>
        <taxon>Pentapetalae</taxon>
        <taxon>Dilleniales</taxon>
        <taxon>Dilleniaceae</taxon>
        <taxon>Dillenia</taxon>
    </lineage>
</organism>
<dbReference type="EMBL" id="JBAMMX010000008">
    <property type="protein sequence ID" value="KAK6934810.1"/>
    <property type="molecule type" value="Genomic_DNA"/>
</dbReference>
<evidence type="ECO:0000313" key="5">
    <source>
        <dbReference type="Proteomes" id="UP001370490"/>
    </source>
</evidence>
<reference evidence="4 5" key="1">
    <citation type="submission" date="2023-12" db="EMBL/GenBank/DDBJ databases">
        <title>A high-quality genome assembly for Dillenia turbinata (Dilleniales).</title>
        <authorList>
            <person name="Chanderbali A."/>
        </authorList>
    </citation>
    <scope>NUCLEOTIDE SEQUENCE [LARGE SCALE GENOMIC DNA]</scope>
    <source>
        <strain evidence="4">LSX21</strain>
        <tissue evidence="4">Leaf</tissue>
    </source>
</reference>
<dbReference type="Proteomes" id="UP001370490">
    <property type="component" value="Unassembled WGS sequence"/>
</dbReference>
<keyword evidence="3" id="KW-0934">Plastid</keyword>
<keyword evidence="5" id="KW-1185">Reference proteome</keyword>
<evidence type="ECO:0008006" key="6">
    <source>
        <dbReference type="Google" id="ProtNLM"/>
    </source>
</evidence>
<evidence type="ECO:0000313" key="4">
    <source>
        <dbReference type="EMBL" id="KAK6934810.1"/>
    </source>
</evidence>